<organism evidence="2 3">
    <name type="scientific">Alteromonas sediminis</name>
    <dbReference type="NCBI Taxonomy" id="2259342"/>
    <lineage>
        <taxon>Bacteria</taxon>
        <taxon>Pseudomonadati</taxon>
        <taxon>Pseudomonadota</taxon>
        <taxon>Gammaproteobacteria</taxon>
        <taxon>Alteromonadales</taxon>
        <taxon>Alteromonadaceae</taxon>
        <taxon>Alteromonas/Salinimonas group</taxon>
        <taxon>Alteromonas</taxon>
    </lineage>
</organism>
<proteinExistence type="predicted"/>
<reference evidence="2 3" key="1">
    <citation type="submission" date="2018-11" db="EMBL/GenBank/DDBJ databases">
        <authorList>
            <person name="Ye M.-Q."/>
            <person name="Du Z.-J."/>
        </authorList>
    </citation>
    <scope>NUCLEOTIDE SEQUENCE [LARGE SCALE GENOMIC DNA]</scope>
    <source>
        <strain evidence="2 3">U0105</strain>
    </source>
</reference>
<feature type="transmembrane region" description="Helical" evidence="1">
    <location>
        <begin position="212"/>
        <end position="230"/>
    </location>
</feature>
<feature type="transmembrane region" description="Helical" evidence="1">
    <location>
        <begin position="143"/>
        <end position="169"/>
    </location>
</feature>
<keyword evidence="1" id="KW-0472">Membrane</keyword>
<feature type="transmembrane region" description="Helical" evidence="1">
    <location>
        <begin position="20"/>
        <end position="43"/>
    </location>
</feature>
<dbReference type="Proteomes" id="UP000275281">
    <property type="component" value="Unassembled WGS sequence"/>
</dbReference>
<sequence length="309" mass="34404">MSTTQVLTNIKKECWEFKGHIFWVPVVMLGFFILSNIYALFTIDSYQIDRLMKGLQALSEAEGVAFVGNASMAAIATIFVPFLITSLFVQLNYLISCMFDEKRDLSIYFWRSLPVSDLQSVAVKLFTGALVIPASFMLAATALIVLAVFLIFVGTVVLSLGFDISLWAAWSEAKIVSSLIVVWLALIPLSLWLFPVYAYLMLASAFAGRAPFLWAVLPVVVIAIVEASIAEATGSNHLFIMEALYHYFSLEVLGEELSLHVTSMHSSLSFSEQLLMVKALFTKVDLIALLIGCGFMYATYWLRVNRRQA</sequence>
<dbReference type="RefSeq" id="WP_124028581.1">
    <property type="nucleotide sequence ID" value="NZ_JBHRSN010000007.1"/>
</dbReference>
<protein>
    <submittedName>
        <fullName evidence="2">Uncharacterized protein</fullName>
    </submittedName>
</protein>
<dbReference type="OrthoDB" id="118685at2"/>
<accession>A0A3N5XZ20</accession>
<keyword evidence="3" id="KW-1185">Reference proteome</keyword>
<evidence type="ECO:0000313" key="2">
    <source>
        <dbReference type="EMBL" id="RPJ65950.1"/>
    </source>
</evidence>
<evidence type="ECO:0000256" key="1">
    <source>
        <dbReference type="SAM" id="Phobius"/>
    </source>
</evidence>
<name>A0A3N5XZ20_9ALTE</name>
<dbReference type="EMBL" id="RPOK01000004">
    <property type="protein sequence ID" value="RPJ65950.1"/>
    <property type="molecule type" value="Genomic_DNA"/>
</dbReference>
<dbReference type="AlphaFoldDB" id="A0A3N5XZ20"/>
<evidence type="ECO:0000313" key="3">
    <source>
        <dbReference type="Proteomes" id="UP000275281"/>
    </source>
</evidence>
<keyword evidence="1" id="KW-0812">Transmembrane</keyword>
<feature type="transmembrane region" description="Helical" evidence="1">
    <location>
        <begin position="280"/>
        <end position="302"/>
    </location>
</feature>
<feature type="transmembrane region" description="Helical" evidence="1">
    <location>
        <begin position="175"/>
        <end position="200"/>
    </location>
</feature>
<feature type="transmembrane region" description="Helical" evidence="1">
    <location>
        <begin position="64"/>
        <end position="84"/>
    </location>
</feature>
<keyword evidence="1" id="KW-1133">Transmembrane helix</keyword>
<comment type="caution">
    <text evidence="2">The sequence shown here is derived from an EMBL/GenBank/DDBJ whole genome shotgun (WGS) entry which is preliminary data.</text>
</comment>
<gene>
    <name evidence="2" type="ORF">DRW07_14170</name>
</gene>